<dbReference type="GO" id="GO:0003964">
    <property type="term" value="F:RNA-directed DNA polymerase activity"/>
    <property type="evidence" value="ECO:0007669"/>
    <property type="project" value="UniProtKB-KW"/>
</dbReference>
<keyword evidence="1" id="KW-0808">Transferase</keyword>
<proteinExistence type="predicted"/>
<dbReference type="AlphaFoldDB" id="A0A699SYF8"/>
<evidence type="ECO:0000313" key="1">
    <source>
        <dbReference type="EMBL" id="GFD03082.1"/>
    </source>
</evidence>
<protein>
    <submittedName>
        <fullName evidence="1">Reverse transcriptase domain-containing protein</fullName>
    </submittedName>
</protein>
<dbReference type="EMBL" id="BKCJ011202511">
    <property type="protein sequence ID" value="GFD03082.1"/>
    <property type="molecule type" value="Genomic_DNA"/>
</dbReference>
<name>A0A699SYF8_TANCI</name>
<accession>A0A699SYF8</accession>
<organism evidence="1">
    <name type="scientific">Tanacetum cinerariifolium</name>
    <name type="common">Dalmatian daisy</name>
    <name type="synonym">Chrysanthemum cinerariifolium</name>
    <dbReference type="NCBI Taxonomy" id="118510"/>
    <lineage>
        <taxon>Eukaryota</taxon>
        <taxon>Viridiplantae</taxon>
        <taxon>Streptophyta</taxon>
        <taxon>Embryophyta</taxon>
        <taxon>Tracheophyta</taxon>
        <taxon>Spermatophyta</taxon>
        <taxon>Magnoliopsida</taxon>
        <taxon>eudicotyledons</taxon>
        <taxon>Gunneridae</taxon>
        <taxon>Pentapetalae</taxon>
        <taxon>asterids</taxon>
        <taxon>campanulids</taxon>
        <taxon>Asterales</taxon>
        <taxon>Asteraceae</taxon>
        <taxon>Asteroideae</taxon>
        <taxon>Anthemideae</taxon>
        <taxon>Anthemidinae</taxon>
        <taxon>Tanacetum</taxon>
    </lineage>
</organism>
<comment type="caution">
    <text evidence="1">The sequence shown here is derived from an EMBL/GenBank/DDBJ whole genome shotgun (WGS) entry which is preliminary data.</text>
</comment>
<keyword evidence="1" id="KW-0695">RNA-directed DNA polymerase</keyword>
<gene>
    <name evidence="1" type="ORF">Tci_875051</name>
</gene>
<reference evidence="1" key="1">
    <citation type="journal article" date="2019" name="Sci. Rep.">
        <title>Draft genome of Tanacetum cinerariifolium, the natural source of mosquito coil.</title>
        <authorList>
            <person name="Yamashiro T."/>
            <person name="Shiraishi A."/>
            <person name="Satake H."/>
            <person name="Nakayama K."/>
        </authorList>
    </citation>
    <scope>NUCLEOTIDE SEQUENCE</scope>
</reference>
<keyword evidence="1" id="KW-0548">Nucleotidyltransferase</keyword>
<sequence length="50" mass="5038">MPGDVSQAAPAAVTQEEPWTLFTNGSSCVDGSGAGLILTNPEGVDFTDAL</sequence>
<feature type="non-terminal residue" evidence="1">
    <location>
        <position position="50"/>
    </location>
</feature>